<comment type="caution">
    <text evidence="6">The sequence shown here is derived from an EMBL/GenBank/DDBJ whole genome shotgun (WGS) entry which is preliminary data.</text>
</comment>
<dbReference type="EC" id="5.1.3.15" evidence="4"/>
<proteinExistence type="inferred from homology"/>
<feature type="active site" evidence="5">
    <location>
        <position position="148"/>
    </location>
</feature>
<dbReference type="AlphaFoldDB" id="A0A848GZZ8"/>
<dbReference type="Proteomes" id="UP000541185">
    <property type="component" value="Unassembled WGS sequence"/>
</dbReference>
<keyword evidence="3 4" id="KW-0413">Isomerase</keyword>
<feature type="active site" evidence="5">
    <location>
        <position position="250"/>
    </location>
</feature>
<evidence type="ECO:0000313" key="7">
    <source>
        <dbReference type="Proteomes" id="UP000541185"/>
    </source>
</evidence>
<accession>A0A848GZZ8</accession>
<name>A0A848GZZ8_9BURK</name>
<dbReference type="GO" id="GO:0005975">
    <property type="term" value="P:carbohydrate metabolic process"/>
    <property type="evidence" value="ECO:0007669"/>
    <property type="project" value="InterPro"/>
</dbReference>
<sequence>MDPNADEALVTLHNAGGDEATISLHGAQLLSWKAAGREQIYWSPLSRPAADRAVRGGVPVCFPQFGERGPLPRHGLVRTRRWEMASFPAPHARIAEGRWQFDGLPATLGWPHPFRLVLVVRLGPRWLELALEAHNTGPQPLDFTAALHTYLAVDDVRQASLTGLQGLAYEDALDGNTLKTEKAPALRVDGEIDRVYRGVPPALELRDGNGLRRLHQQGFADAVVWNPGLPRDARFADMPPQDWTRMLCIEAAAIENPVSLQPGAVWRGRQRIELPDADGFEPAS</sequence>
<dbReference type="RefSeq" id="WP_169417954.1">
    <property type="nucleotide sequence ID" value="NZ_JABBFX010000001.1"/>
</dbReference>
<organism evidence="6 7">
    <name type="scientific">Ramlibacter agri</name>
    <dbReference type="NCBI Taxonomy" id="2728837"/>
    <lineage>
        <taxon>Bacteria</taxon>
        <taxon>Pseudomonadati</taxon>
        <taxon>Pseudomonadota</taxon>
        <taxon>Betaproteobacteria</taxon>
        <taxon>Burkholderiales</taxon>
        <taxon>Comamonadaceae</taxon>
        <taxon>Ramlibacter</taxon>
    </lineage>
</organism>
<dbReference type="Gene3D" id="2.70.98.10">
    <property type="match status" value="1"/>
</dbReference>
<dbReference type="InterPro" id="IPR014718">
    <property type="entry name" value="GH-type_carb-bd"/>
</dbReference>
<comment type="catalytic activity">
    <reaction evidence="1">
        <text>alpha-D-glucose 6-phosphate = beta-D-glucose 6-phosphate</text>
        <dbReference type="Rhea" id="RHEA:16249"/>
        <dbReference type="ChEBI" id="CHEBI:58225"/>
        <dbReference type="ChEBI" id="CHEBI:58247"/>
        <dbReference type="EC" id="5.1.3.15"/>
    </reaction>
</comment>
<comment type="similarity">
    <text evidence="2 4">Belongs to the glucose-6-phosphate 1-epimerase family.</text>
</comment>
<evidence type="ECO:0000256" key="4">
    <source>
        <dbReference type="PIRNR" id="PIRNR016020"/>
    </source>
</evidence>
<reference evidence="6 7" key="1">
    <citation type="submission" date="2020-04" db="EMBL/GenBank/DDBJ databases">
        <title>Ramlibacter sp. G-1-2-2 isolated from soil.</title>
        <authorList>
            <person name="Dahal R.H."/>
        </authorList>
    </citation>
    <scope>NUCLEOTIDE SEQUENCE [LARGE SCALE GENOMIC DNA]</scope>
    <source>
        <strain evidence="6 7">G-1-2-2</strain>
    </source>
</reference>
<dbReference type="PANTHER" id="PTHR11122">
    <property type="entry name" value="APOSPORY-ASSOCIATED PROTEIN C-RELATED"/>
    <property type="match status" value="1"/>
</dbReference>
<evidence type="ECO:0000313" key="6">
    <source>
        <dbReference type="EMBL" id="NML43767.1"/>
    </source>
</evidence>
<dbReference type="GO" id="GO:0030246">
    <property type="term" value="F:carbohydrate binding"/>
    <property type="evidence" value="ECO:0007669"/>
    <property type="project" value="UniProtKB-UniRule"/>
</dbReference>
<dbReference type="Pfam" id="PF01263">
    <property type="entry name" value="Aldose_epim"/>
    <property type="match status" value="1"/>
</dbReference>
<gene>
    <name evidence="6" type="ORF">HHL11_08405</name>
</gene>
<keyword evidence="7" id="KW-1185">Reference proteome</keyword>
<protein>
    <recommendedName>
        <fullName evidence="4">Putative glucose-6-phosphate 1-epimerase</fullName>
        <ecNumber evidence="4">5.1.3.15</ecNumber>
    </recommendedName>
</protein>
<dbReference type="EMBL" id="JABBFX010000001">
    <property type="protein sequence ID" value="NML43767.1"/>
    <property type="molecule type" value="Genomic_DNA"/>
</dbReference>
<dbReference type="InterPro" id="IPR025532">
    <property type="entry name" value="G6P_1-epimerase"/>
</dbReference>
<evidence type="ECO:0000256" key="5">
    <source>
        <dbReference type="PIRSR" id="PIRSR016020-1"/>
    </source>
</evidence>
<dbReference type="InterPro" id="IPR008183">
    <property type="entry name" value="Aldose_1/G6P_1-epimerase"/>
</dbReference>
<evidence type="ECO:0000256" key="3">
    <source>
        <dbReference type="ARBA" id="ARBA00023235"/>
    </source>
</evidence>
<dbReference type="CDD" id="cd09020">
    <property type="entry name" value="D-hex-6-P-epi_like"/>
    <property type="match status" value="1"/>
</dbReference>
<dbReference type="PIRSF" id="PIRSF016020">
    <property type="entry name" value="PHexose_mutarotase"/>
    <property type="match status" value="1"/>
</dbReference>
<dbReference type="GO" id="GO:0005737">
    <property type="term" value="C:cytoplasm"/>
    <property type="evidence" value="ECO:0007669"/>
    <property type="project" value="TreeGrafter"/>
</dbReference>
<dbReference type="GO" id="GO:0047938">
    <property type="term" value="F:glucose-6-phosphate 1-epimerase activity"/>
    <property type="evidence" value="ECO:0007669"/>
    <property type="project" value="UniProtKB-UniRule"/>
</dbReference>
<evidence type="ECO:0000256" key="1">
    <source>
        <dbReference type="ARBA" id="ARBA00001096"/>
    </source>
</evidence>
<dbReference type="InterPro" id="IPR011013">
    <property type="entry name" value="Gal_mutarotase_sf_dom"/>
</dbReference>
<evidence type="ECO:0000256" key="2">
    <source>
        <dbReference type="ARBA" id="ARBA00005866"/>
    </source>
</evidence>
<dbReference type="PANTHER" id="PTHR11122:SF13">
    <property type="entry name" value="GLUCOSE-6-PHOSPHATE 1-EPIMERASE"/>
    <property type="match status" value="1"/>
</dbReference>
<dbReference type="SUPFAM" id="SSF74650">
    <property type="entry name" value="Galactose mutarotase-like"/>
    <property type="match status" value="1"/>
</dbReference>